<dbReference type="RefSeq" id="WP_191703031.1">
    <property type="nucleotide sequence ID" value="NZ_JACSPW010000003.1"/>
</dbReference>
<evidence type="ECO:0000313" key="2">
    <source>
        <dbReference type="EMBL" id="MBD8032433.1"/>
    </source>
</evidence>
<accession>A0ABR8XKF8</accession>
<dbReference type="Proteomes" id="UP000600565">
    <property type="component" value="Unassembled WGS sequence"/>
</dbReference>
<keyword evidence="1" id="KW-1133">Transmembrane helix</keyword>
<keyword evidence="1" id="KW-0472">Membrane</keyword>
<keyword evidence="3" id="KW-1185">Reference proteome</keyword>
<name>A0ABR8XKF8_9BACL</name>
<organism evidence="2 3">
    <name type="scientific">Solibacillus merdavium</name>
    <dbReference type="NCBI Taxonomy" id="2762218"/>
    <lineage>
        <taxon>Bacteria</taxon>
        <taxon>Bacillati</taxon>
        <taxon>Bacillota</taxon>
        <taxon>Bacilli</taxon>
        <taxon>Bacillales</taxon>
        <taxon>Caryophanaceae</taxon>
        <taxon>Solibacillus</taxon>
    </lineage>
</organism>
<feature type="transmembrane region" description="Helical" evidence="1">
    <location>
        <begin position="59"/>
        <end position="81"/>
    </location>
</feature>
<protein>
    <submittedName>
        <fullName evidence="2">Uncharacterized protein</fullName>
    </submittedName>
</protein>
<proteinExistence type="predicted"/>
<dbReference type="EMBL" id="JACSPW010000003">
    <property type="protein sequence ID" value="MBD8032433.1"/>
    <property type="molecule type" value="Genomic_DNA"/>
</dbReference>
<reference evidence="2 3" key="1">
    <citation type="submission" date="2020-08" db="EMBL/GenBank/DDBJ databases">
        <title>A Genomic Blueprint of the Chicken Gut Microbiome.</title>
        <authorList>
            <person name="Gilroy R."/>
            <person name="Ravi A."/>
            <person name="Getino M."/>
            <person name="Pursley I."/>
            <person name="Horton D.L."/>
            <person name="Alikhan N.-F."/>
            <person name="Baker D."/>
            <person name="Gharbi K."/>
            <person name="Hall N."/>
            <person name="Watson M."/>
            <person name="Adriaenssens E.M."/>
            <person name="Foster-Nyarko E."/>
            <person name="Jarju S."/>
            <person name="Secka A."/>
            <person name="Antonio M."/>
            <person name="Oren A."/>
            <person name="Chaudhuri R."/>
            <person name="La Ragione R.M."/>
            <person name="Hildebrand F."/>
            <person name="Pallen M.J."/>
        </authorList>
    </citation>
    <scope>NUCLEOTIDE SEQUENCE [LARGE SCALE GENOMIC DNA]</scope>
    <source>
        <strain evidence="2 3">Sa1YVA6</strain>
    </source>
</reference>
<keyword evidence="1" id="KW-0812">Transmembrane</keyword>
<evidence type="ECO:0000256" key="1">
    <source>
        <dbReference type="SAM" id="Phobius"/>
    </source>
</evidence>
<gene>
    <name evidence="2" type="ORF">H9632_05080</name>
</gene>
<comment type="caution">
    <text evidence="2">The sequence shown here is derived from an EMBL/GenBank/DDBJ whole genome shotgun (WGS) entry which is preliminary data.</text>
</comment>
<sequence length="82" mass="9507">MKEDFKNEEELANLLETYKIDVPTKKLSVKQSPFNRFIRYLGSPAKDPLEKLSDSNNGYLFLKLFPIACGIFLAMVQILFLY</sequence>
<evidence type="ECO:0000313" key="3">
    <source>
        <dbReference type="Proteomes" id="UP000600565"/>
    </source>
</evidence>